<dbReference type="NCBIfam" id="TIGR01084">
    <property type="entry name" value="mutY"/>
    <property type="match status" value="1"/>
</dbReference>
<dbReference type="AlphaFoldDB" id="S3DHU8"/>
<dbReference type="CDD" id="cd03431">
    <property type="entry name" value="NUDIX_DNA_Glycosylase_C-MutY"/>
    <property type="match status" value="1"/>
</dbReference>
<keyword evidence="8 14" id="KW-0227">DNA damage</keyword>
<reference evidence="16 17" key="1">
    <citation type="journal article" date="2014" name="Environ. Microbiol.">
        <title>Genomic signatures of obligate host dependence in the luminous bacterial symbiont of a vertebrate.</title>
        <authorList>
            <person name="Hendry T.A."/>
            <person name="de Wet J.R."/>
            <person name="Dunlap P.V."/>
        </authorList>
    </citation>
    <scope>NUCLEOTIDE SEQUENCE [LARGE SCALE GENOMIC DNA]</scope>
    <source>
        <strain evidence="16 17">Akat1</strain>
    </source>
</reference>
<dbReference type="InterPro" id="IPR003651">
    <property type="entry name" value="Endonuclease3_FeS-loop_motif"/>
</dbReference>
<evidence type="ECO:0000256" key="12">
    <source>
        <dbReference type="ARBA" id="ARBA00023204"/>
    </source>
</evidence>
<dbReference type="GO" id="GO:0046872">
    <property type="term" value="F:metal ion binding"/>
    <property type="evidence" value="ECO:0007669"/>
    <property type="project" value="UniProtKB-UniRule"/>
</dbReference>
<dbReference type="Pfam" id="PF00633">
    <property type="entry name" value="HHH"/>
    <property type="match status" value="1"/>
</dbReference>
<name>S3DHU8_9GAMM</name>
<dbReference type="Gene3D" id="1.10.1670.10">
    <property type="entry name" value="Helix-hairpin-Helix base-excision DNA repair enzymes (C-terminal)"/>
    <property type="match status" value="1"/>
</dbReference>
<evidence type="ECO:0000256" key="9">
    <source>
        <dbReference type="ARBA" id="ARBA00022801"/>
    </source>
</evidence>
<dbReference type="InterPro" id="IPR015797">
    <property type="entry name" value="NUDIX_hydrolase-like_dom_sf"/>
</dbReference>
<evidence type="ECO:0000256" key="5">
    <source>
        <dbReference type="ARBA" id="ARBA00022023"/>
    </source>
</evidence>
<keyword evidence="17" id="KW-1185">Reference proteome</keyword>
<evidence type="ECO:0000256" key="11">
    <source>
        <dbReference type="ARBA" id="ARBA00023014"/>
    </source>
</evidence>
<protein>
    <recommendedName>
        <fullName evidence="5 14">Adenine DNA glycosylase</fullName>
        <ecNumber evidence="4 14">3.2.2.31</ecNumber>
    </recommendedName>
</protein>
<dbReference type="eggNOG" id="COG1194">
    <property type="taxonomic scope" value="Bacteria"/>
</dbReference>
<comment type="catalytic activity">
    <reaction evidence="1 14">
        <text>Hydrolyzes free adenine bases from 7,8-dihydro-8-oxoguanine:adenine mismatched double-stranded DNA, leaving an apurinic site.</text>
        <dbReference type="EC" id="3.2.2.31"/>
    </reaction>
</comment>
<dbReference type="InterPro" id="IPR029119">
    <property type="entry name" value="MutY_C"/>
</dbReference>
<dbReference type="SMART" id="SM00525">
    <property type="entry name" value="FES"/>
    <property type="match status" value="1"/>
</dbReference>
<dbReference type="GO" id="GO:0006284">
    <property type="term" value="P:base-excision repair"/>
    <property type="evidence" value="ECO:0007669"/>
    <property type="project" value="UniProtKB-UniRule"/>
</dbReference>
<dbReference type="GO" id="GO:0035485">
    <property type="term" value="F:adenine/guanine mispair binding"/>
    <property type="evidence" value="ECO:0007669"/>
    <property type="project" value="TreeGrafter"/>
</dbReference>
<evidence type="ECO:0000313" key="16">
    <source>
        <dbReference type="EMBL" id="EPE37255.1"/>
    </source>
</evidence>
<keyword evidence="6" id="KW-0004">4Fe-4S</keyword>
<dbReference type="EC" id="3.2.2.31" evidence="4 14"/>
<dbReference type="EMBL" id="AMSD01000002">
    <property type="protein sequence ID" value="EPE37255.1"/>
    <property type="molecule type" value="Genomic_DNA"/>
</dbReference>
<accession>S3DHU8</accession>
<comment type="caution">
    <text evidence="16">The sequence shown here is derived from an EMBL/GenBank/DDBJ whole genome shotgun (WGS) entry which is preliminary data.</text>
</comment>
<dbReference type="GO" id="GO:0051539">
    <property type="term" value="F:4 iron, 4 sulfur cluster binding"/>
    <property type="evidence" value="ECO:0007669"/>
    <property type="project" value="UniProtKB-UniRule"/>
</dbReference>
<dbReference type="InterPro" id="IPR044298">
    <property type="entry name" value="MIG/MutY"/>
</dbReference>
<evidence type="ECO:0000256" key="10">
    <source>
        <dbReference type="ARBA" id="ARBA00023004"/>
    </source>
</evidence>
<sequence length="348" mass="40528">MTHFSQSVLEWYCKFGRKNLPWQKNKTDYTVWLSEIMLQQTQVSTVIPYYIRFIKTFPNLIKLANAEQDIVLHLWSGLGYYSRAINLHKTAKIIQKEYNGQFPKNIKAINALPGIGRSTAGAIISSVYNKTYPILDGNIKRILTRCFAIKGWPGEKKIENTLWKYAEKYTPQKNTDKYNQAMMDIGAMICTRAKPKCLLCPINQYCISYKKGNPLNYPSKKIKREKSVKKVYFTILQYKNLVWLEQRPTSGVWAGLFSFPEANNPKIESQLDSYKISYKDILQLTKLISFKHTFSHYQLYITPSLVKLSTLPIWKIEVHKGIWYDLLKPKKIGLATPIKYLLERLPCE</sequence>
<proteinExistence type="inferred from homology"/>
<dbReference type="InterPro" id="IPR004036">
    <property type="entry name" value="Endonuclease-III-like_CS2"/>
</dbReference>
<dbReference type="Gene3D" id="1.10.340.30">
    <property type="entry name" value="Hypothetical protein, domain 2"/>
    <property type="match status" value="1"/>
</dbReference>
<keyword evidence="7" id="KW-0479">Metal-binding</keyword>
<evidence type="ECO:0000256" key="6">
    <source>
        <dbReference type="ARBA" id="ARBA00022485"/>
    </source>
</evidence>
<dbReference type="InterPro" id="IPR005760">
    <property type="entry name" value="A/G_AdeGlyc_MutY"/>
</dbReference>
<evidence type="ECO:0000256" key="2">
    <source>
        <dbReference type="ARBA" id="ARBA00002933"/>
    </source>
</evidence>
<dbReference type="InterPro" id="IPR023170">
    <property type="entry name" value="HhH_base_excis_C"/>
</dbReference>
<evidence type="ECO:0000313" key="17">
    <source>
        <dbReference type="Proteomes" id="UP000053688"/>
    </source>
</evidence>
<dbReference type="GO" id="GO:0000701">
    <property type="term" value="F:purine-specific mismatch base pair DNA N-glycosylase activity"/>
    <property type="evidence" value="ECO:0007669"/>
    <property type="project" value="UniProtKB-EC"/>
</dbReference>
<organism evidence="16 17">
    <name type="scientific">Candidatus Photodesmus katoptron Akat1</name>
    <dbReference type="NCBI Taxonomy" id="1236703"/>
    <lineage>
        <taxon>Bacteria</taxon>
        <taxon>Pseudomonadati</taxon>
        <taxon>Pseudomonadota</taxon>
        <taxon>Gammaproteobacteria</taxon>
        <taxon>Vibrionales</taxon>
        <taxon>Vibrionaceae</taxon>
        <taxon>Candidatus Photodesmus</taxon>
    </lineage>
</organism>
<evidence type="ECO:0000256" key="7">
    <source>
        <dbReference type="ARBA" id="ARBA00022723"/>
    </source>
</evidence>
<dbReference type="GO" id="GO:0034039">
    <property type="term" value="F:8-oxo-7,8-dihydroguanine DNA N-glycosylase activity"/>
    <property type="evidence" value="ECO:0007669"/>
    <property type="project" value="TreeGrafter"/>
</dbReference>
<dbReference type="PROSITE" id="PS01155">
    <property type="entry name" value="ENDONUCLEASE_III_2"/>
    <property type="match status" value="1"/>
</dbReference>
<dbReference type="PANTHER" id="PTHR42944">
    <property type="entry name" value="ADENINE DNA GLYCOSYLASE"/>
    <property type="match status" value="1"/>
</dbReference>
<keyword evidence="10 14" id="KW-0408">Iron</keyword>
<dbReference type="Proteomes" id="UP000053688">
    <property type="component" value="Unassembled WGS sequence"/>
</dbReference>
<dbReference type="SUPFAM" id="SSF55811">
    <property type="entry name" value="Nudix"/>
    <property type="match status" value="1"/>
</dbReference>
<evidence type="ECO:0000256" key="13">
    <source>
        <dbReference type="ARBA" id="ARBA00023295"/>
    </source>
</evidence>
<dbReference type="Gene3D" id="3.90.79.10">
    <property type="entry name" value="Nucleoside Triphosphate Pyrophosphohydrolase"/>
    <property type="match status" value="1"/>
</dbReference>
<dbReference type="GO" id="GO:0006298">
    <property type="term" value="P:mismatch repair"/>
    <property type="evidence" value="ECO:0007669"/>
    <property type="project" value="TreeGrafter"/>
</dbReference>
<evidence type="ECO:0000259" key="15">
    <source>
        <dbReference type="SMART" id="SM00478"/>
    </source>
</evidence>
<keyword evidence="11" id="KW-0411">Iron-sulfur</keyword>
<keyword evidence="12" id="KW-0234">DNA repair</keyword>
<evidence type="ECO:0000256" key="14">
    <source>
        <dbReference type="RuleBase" id="RU365096"/>
    </source>
</evidence>
<dbReference type="SMART" id="SM00478">
    <property type="entry name" value="ENDO3c"/>
    <property type="match status" value="1"/>
</dbReference>
<comment type="function">
    <text evidence="2">Adenine glycosylase active on G-A mispairs. MutY also corrects error-prone DNA synthesis past GO lesions which are due to the oxidatively damaged form of guanine: 7,8-dihydro-8-oxoguanine (8-oxo-dGTP).</text>
</comment>
<feature type="domain" description="HhH-GPD" evidence="15">
    <location>
        <begin position="37"/>
        <end position="188"/>
    </location>
</feature>
<keyword evidence="13 14" id="KW-0326">Glycosidase</keyword>
<dbReference type="InterPro" id="IPR004035">
    <property type="entry name" value="Endouclease-III_FeS-bd_BS"/>
</dbReference>
<dbReference type="PANTHER" id="PTHR42944:SF1">
    <property type="entry name" value="ADENINE DNA GLYCOSYLASE"/>
    <property type="match status" value="1"/>
</dbReference>
<dbReference type="PROSITE" id="PS00764">
    <property type="entry name" value="ENDONUCLEASE_III_1"/>
    <property type="match status" value="1"/>
</dbReference>
<dbReference type="FunFam" id="1.10.340.30:FF:000002">
    <property type="entry name" value="Adenine DNA glycosylase"/>
    <property type="match status" value="1"/>
</dbReference>
<dbReference type="STRING" id="28176.CF66_7027"/>
<dbReference type="FunFam" id="1.10.1670.10:FF:000002">
    <property type="entry name" value="Adenine DNA glycosylase"/>
    <property type="match status" value="1"/>
</dbReference>
<keyword evidence="9" id="KW-0378">Hydrolase</keyword>
<evidence type="ECO:0000256" key="4">
    <source>
        <dbReference type="ARBA" id="ARBA00012045"/>
    </source>
</evidence>
<comment type="similarity">
    <text evidence="3 14">Belongs to the Nth/MutY family.</text>
</comment>
<dbReference type="CDD" id="cd00056">
    <property type="entry name" value="ENDO3c"/>
    <property type="match status" value="1"/>
</dbReference>
<dbReference type="InterPro" id="IPR000445">
    <property type="entry name" value="HhH_motif"/>
</dbReference>
<evidence type="ECO:0000256" key="1">
    <source>
        <dbReference type="ARBA" id="ARBA00000843"/>
    </source>
</evidence>
<dbReference type="PATRIC" id="fig|1236703.3.peg.561"/>
<dbReference type="InterPro" id="IPR011257">
    <property type="entry name" value="DNA_glycosylase"/>
</dbReference>
<dbReference type="InterPro" id="IPR003265">
    <property type="entry name" value="HhH-GPD_domain"/>
</dbReference>
<comment type="cofactor">
    <cofactor evidence="14">
        <name>[4Fe-4S] cluster</name>
        <dbReference type="ChEBI" id="CHEBI:49883"/>
    </cofactor>
    <text evidence="14">Binds 1 [4Fe-4S] cluster.</text>
</comment>
<dbReference type="Pfam" id="PF14815">
    <property type="entry name" value="NUDIX_4"/>
    <property type="match status" value="1"/>
</dbReference>
<dbReference type="RefSeq" id="WP_016503887.1">
    <property type="nucleotide sequence ID" value="NZ_AMSD01000002.1"/>
</dbReference>
<dbReference type="SUPFAM" id="SSF48150">
    <property type="entry name" value="DNA-glycosylase"/>
    <property type="match status" value="1"/>
</dbReference>
<dbReference type="Pfam" id="PF00730">
    <property type="entry name" value="HhH-GPD"/>
    <property type="match status" value="1"/>
</dbReference>
<dbReference type="GO" id="GO:0032357">
    <property type="term" value="F:oxidized purine DNA binding"/>
    <property type="evidence" value="ECO:0007669"/>
    <property type="project" value="TreeGrafter"/>
</dbReference>
<gene>
    <name evidence="16" type="primary">mutY</name>
    <name evidence="16" type="ORF">O1U_0555</name>
</gene>
<evidence type="ECO:0000256" key="8">
    <source>
        <dbReference type="ARBA" id="ARBA00022763"/>
    </source>
</evidence>
<evidence type="ECO:0000256" key="3">
    <source>
        <dbReference type="ARBA" id="ARBA00008343"/>
    </source>
</evidence>
<dbReference type="NCBIfam" id="NF008132">
    <property type="entry name" value="PRK10880.1"/>
    <property type="match status" value="1"/>
</dbReference>